<dbReference type="EMBL" id="LLXH01007329">
    <property type="protein sequence ID" value="PKC51601.1"/>
    <property type="molecule type" value="Genomic_DNA"/>
</dbReference>
<dbReference type="InterPro" id="IPR018485">
    <property type="entry name" value="FGGY_C"/>
</dbReference>
<dbReference type="SUPFAM" id="SSF53067">
    <property type="entry name" value="Actin-like ATPase domain"/>
    <property type="match status" value="1"/>
</dbReference>
<keyword evidence="5" id="KW-0067">ATP-binding</keyword>
<comment type="caution">
    <text evidence="7">The sequence shown here is derived from an EMBL/GenBank/DDBJ whole genome shotgun (WGS) entry which is preliminary data.</text>
</comment>
<dbReference type="GO" id="GO:0019563">
    <property type="term" value="P:glycerol catabolic process"/>
    <property type="evidence" value="ECO:0007669"/>
    <property type="project" value="TreeGrafter"/>
</dbReference>
<evidence type="ECO:0000256" key="2">
    <source>
        <dbReference type="ARBA" id="ARBA00022679"/>
    </source>
</evidence>
<proteinExistence type="inferred from homology"/>
<comment type="similarity">
    <text evidence="1">Belongs to the FGGY kinase family.</text>
</comment>
<dbReference type="InterPro" id="IPR018483">
    <property type="entry name" value="Carb_kinase_FGGY_CS"/>
</dbReference>
<dbReference type="VEuPathDB" id="FungiDB:RhiirFUN_015446"/>
<dbReference type="PROSITE" id="PS00445">
    <property type="entry name" value="FGGY_KINASES_2"/>
    <property type="match status" value="1"/>
</dbReference>
<keyword evidence="3" id="KW-0547">Nucleotide-binding</keyword>
<evidence type="ECO:0000256" key="1">
    <source>
        <dbReference type="ARBA" id="ARBA00009156"/>
    </source>
</evidence>
<dbReference type="Gene3D" id="3.30.420.40">
    <property type="match status" value="1"/>
</dbReference>
<dbReference type="GO" id="GO:0005524">
    <property type="term" value="F:ATP binding"/>
    <property type="evidence" value="ECO:0007669"/>
    <property type="project" value="UniProtKB-KW"/>
</dbReference>
<dbReference type="Proteomes" id="UP000232688">
    <property type="component" value="Unassembled WGS sequence"/>
</dbReference>
<dbReference type="VEuPathDB" id="FungiDB:FUN_018982"/>
<dbReference type="AlphaFoldDB" id="A0A2N0QKM6"/>
<dbReference type="InterPro" id="IPR043129">
    <property type="entry name" value="ATPase_NBD"/>
</dbReference>
<dbReference type="PANTHER" id="PTHR10196:SF69">
    <property type="entry name" value="GLYCEROL KINASE"/>
    <property type="match status" value="1"/>
</dbReference>
<evidence type="ECO:0000313" key="7">
    <source>
        <dbReference type="EMBL" id="PKC51601.1"/>
    </source>
</evidence>
<dbReference type="GO" id="GO:0004370">
    <property type="term" value="F:glycerol kinase activity"/>
    <property type="evidence" value="ECO:0007669"/>
    <property type="project" value="TreeGrafter"/>
</dbReference>
<evidence type="ECO:0000259" key="6">
    <source>
        <dbReference type="Pfam" id="PF02782"/>
    </source>
</evidence>
<protein>
    <submittedName>
        <fullName evidence="7">Carbohydrate kinase</fullName>
    </submittedName>
</protein>
<reference evidence="7 8" key="2">
    <citation type="submission" date="2017-10" db="EMBL/GenBank/DDBJ databases">
        <title>Genome analyses suggest a sexual origin of heterokaryosis in a supposedly ancient asexual fungus.</title>
        <authorList>
            <person name="Corradi N."/>
            <person name="Sedzielewska K."/>
            <person name="Noel J."/>
            <person name="Charron P."/>
            <person name="Farinelli L."/>
            <person name="Marton T."/>
            <person name="Kruger M."/>
            <person name="Pelin A."/>
            <person name="Brachmann A."/>
            <person name="Corradi N."/>
        </authorList>
    </citation>
    <scope>NUCLEOTIDE SEQUENCE [LARGE SCALE GENOMIC DNA]</scope>
    <source>
        <strain evidence="7 8">A1</strain>
    </source>
</reference>
<keyword evidence="4 7" id="KW-0418">Kinase</keyword>
<feature type="domain" description="Carbohydrate kinase FGGY C-terminal" evidence="6">
    <location>
        <begin position="14"/>
        <end position="129"/>
    </location>
</feature>
<evidence type="ECO:0000256" key="5">
    <source>
        <dbReference type="ARBA" id="ARBA00022840"/>
    </source>
</evidence>
<reference evidence="7 8" key="1">
    <citation type="submission" date="2017-10" db="EMBL/GenBank/DDBJ databases">
        <title>Extensive intraspecific genome diversity in a model arbuscular mycorrhizal fungus.</title>
        <authorList>
            <person name="Chen E.C.H."/>
            <person name="Morin E."/>
            <person name="Baudet D."/>
            <person name="Noel J."/>
            <person name="Ndikumana S."/>
            <person name="Charron P."/>
            <person name="St-Onge C."/>
            <person name="Giorgi J."/>
            <person name="Grigoriev I.V."/>
            <person name="Roux C."/>
            <person name="Martin F.M."/>
            <person name="Corradi N."/>
        </authorList>
    </citation>
    <scope>NUCLEOTIDE SEQUENCE [LARGE SCALE GENOMIC DNA]</scope>
    <source>
        <strain evidence="7 8">A1</strain>
    </source>
</reference>
<dbReference type="PANTHER" id="PTHR10196">
    <property type="entry name" value="SUGAR KINASE"/>
    <property type="match status" value="1"/>
</dbReference>
<accession>A0A2N0QKM6</accession>
<dbReference type="VEuPathDB" id="FungiDB:RhiirA1_483375"/>
<keyword evidence="2" id="KW-0808">Transferase</keyword>
<evidence type="ECO:0000256" key="3">
    <source>
        <dbReference type="ARBA" id="ARBA00022741"/>
    </source>
</evidence>
<organism evidence="7 8">
    <name type="scientific">Rhizophagus irregularis</name>
    <dbReference type="NCBI Taxonomy" id="588596"/>
    <lineage>
        <taxon>Eukaryota</taxon>
        <taxon>Fungi</taxon>
        <taxon>Fungi incertae sedis</taxon>
        <taxon>Mucoromycota</taxon>
        <taxon>Glomeromycotina</taxon>
        <taxon>Glomeromycetes</taxon>
        <taxon>Glomerales</taxon>
        <taxon>Glomeraceae</taxon>
        <taxon>Rhizophagus</taxon>
    </lineage>
</organism>
<dbReference type="GO" id="GO:0005829">
    <property type="term" value="C:cytosol"/>
    <property type="evidence" value="ECO:0007669"/>
    <property type="project" value="TreeGrafter"/>
</dbReference>
<sequence length="176" mass="19774">MLRNASESEDYATRVRSTDDVYVVPAFVGLGTPYWDSEVRGAVFGLTRGTKKEHFIRATLESLAYQTKDVLSAMEADSNIKLKSLRVDGGAVNNHFLMQFQSDILNVPVEKCAINETTSLGAAYLAGLAVGFWESKEEIAQYWNLERKFESTMEENVRTTLYEGWQKAVKAAQVFK</sequence>
<gene>
    <name evidence="7" type="ORF">RhiirA1_483375</name>
</gene>
<evidence type="ECO:0000313" key="8">
    <source>
        <dbReference type="Proteomes" id="UP000232688"/>
    </source>
</evidence>
<name>A0A2N0QKM6_9GLOM</name>
<dbReference type="Pfam" id="PF02782">
    <property type="entry name" value="FGGY_C"/>
    <property type="match status" value="1"/>
</dbReference>
<evidence type="ECO:0000256" key="4">
    <source>
        <dbReference type="ARBA" id="ARBA00022777"/>
    </source>
</evidence>